<sequence length="224" mass="24118">MRTKTLSALCLSVLMASPVALAHQQGDWIIRGGLTSVAPDESASNITAGGSDLGVSLTIDNNTQLGLNIAYFVTDNINIELLAATPFTHDVNFSLPDPLTTGNKLGEVTHLPPTLTANYYFNNPDSAFQPYIGAGINYTFIFDEEFTDANSDAGLSDLSLDNSFGLSAQVGMDYNIDKKWHINASVRFIDIDTEASFNVGDAKGSVDSIEIDPWVYTVSVGYTF</sequence>
<dbReference type="EMBL" id="DONK01000230">
    <property type="protein sequence ID" value="HBU52533.1"/>
    <property type="molecule type" value="Genomic_DNA"/>
</dbReference>
<feature type="signal peptide" evidence="1">
    <location>
        <begin position="1"/>
        <end position="22"/>
    </location>
</feature>
<proteinExistence type="predicted"/>
<dbReference type="InterPro" id="IPR005618">
    <property type="entry name" value="OMPW"/>
</dbReference>
<feature type="chain" id="PRO_5030066960" evidence="1">
    <location>
        <begin position="23"/>
        <end position="224"/>
    </location>
</feature>
<dbReference type="PANTHER" id="PTHR36920:SF1">
    <property type="entry name" value="OUTER MEMBRANE PROTEIN W"/>
    <property type="match status" value="1"/>
</dbReference>
<evidence type="ECO:0000313" key="2">
    <source>
        <dbReference type="EMBL" id="HBU52533.1"/>
    </source>
</evidence>
<dbReference type="GO" id="GO:0055085">
    <property type="term" value="P:transmembrane transport"/>
    <property type="evidence" value="ECO:0007669"/>
    <property type="project" value="TreeGrafter"/>
</dbReference>
<gene>
    <name evidence="2" type="ORF">DEB45_14875</name>
</gene>
<comment type="caution">
    <text evidence="2">The sequence shown here is derived from an EMBL/GenBank/DDBJ whole genome shotgun (WGS) entry which is preliminary data.</text>
</comment>
<dbReference type="Pfam" id="PF03922">
    <property type="entry name" value="OmpW"/>
    <property type="match status" value="1"/>
</dbReference>
<protein>
    <submittedName>
        <fullName evidence="2">Outer membrane protein OmpW</fullName>
    </submittedName>
</protein>
<keyword evidence="1" id="KW-0732">Signal</keyword>
<dbReference type="InterPro" id="IPR011250">
    <property type="entry name" value="OMP/PagP_B-barrel"/>
</dbReference>
<reference evidence="2 3" key="1">
    <citation type="journal article" date="2018" name="Nat. Biotechnol.">
        <title>A standardized bacterial taxonomy based on genome phylogeny substantially revises the tree of life.</title>
        <authorList>
            <person name="Parks D.H."/>
            <person name="Chuvochina M."/>
            <person name="Waite D.W."/>
            <person name="Rinke C."/>
            <person name="Skarshewski A."/>
            <person name="Chaumeil P.A."/>
            <person name="Hugenholtz P."/>
        </authorList>
    </citation>
    <scope>NUCLEOTIDE SEQUENCE [LARGE SCALE GENOMIC DNA]</scope>
    <source>
        <strain evidence="2">UBA11621</strain>
    </source>
</reference>
<name>A0A358E2U8_9ALTE</name>
<dbReference type="PANTHER" id="PTHR36920">
    <property type="match status" value="1"/>
</dbReference>
<dbReference type="Gene3D" id="2.40.160.20">
    <property type="match status" value="1"/>
</dbReference>
<evidence type="ECO:0000256" key="1">
    <source>
        <dbReference type="SAM" id="SignalP"/>
    </source>
</evidence>
<accession>A0A358E2U8</accession>
<evidence type="ECO:0000313" key="3">
    <source>
        <dbReference type="Proteomes" id="UP000264779"/>
    </source>
</evidence>
<dbReference type="SUPFAM" id="SSF56925">
    <property type="entry name" value="OMPA-like"/>
    <property type="match status" value="1"/>
</dbReference>
<organism evidence="2 3">
    <name type="scientific">Alteromonas australica</name>
    <dbReference type="NCBI Taxonomy" id="589873"/>
    <lineage>
        <taxon>Bacteria</taxon>
        <taxon>Pseudomonadati</taxon>
        <taxon>Pseudomonadota</taxon>
        <taxon>Gammaproteobacteria</taxon>
        <taxon>Alteromonadales</taxon>
        <taxon>Alteromonadaceae</taxon>
        <taxon>Alteromonas/Salinimonas group</taxon>
        <taxon>Alteromonas</taxon>
    </lineage>
</organism>
<dbReference type="GO" id="GO:0019867">
    <property type="term" value="C:outer membrane"/>
    <property type="evidence" value="ECO:0007669"/>
    <property type="project" value="InterPro"/>
</dbReference>
<dbReference type="AlphaFoldDB" id="A0A358E2U8"/>
<dbReference type="RefSeq" id="WP_196897790.1">
    <property type="nucleotide sequence ID" value="NZ_CAJXAX010000006.1"/>
</dbReference>
<dbReference type="Proteomes" id="UP000264779">
    <property type="component" value="Unassembled WGS sequence"/>
</dbReference>